<accession>A0A5A9NVF5</accession>
<dbReference type="Proteomes" id="UP000324632">
    <property type="component" value="Chromosome 12"/>
</dbReference>
<dbReference type="AlphaFoldDB" id="A0A5A9NVF5"/>
<evidence type="ECO:0000313" key="3">
    <source>
        <dbReference type="Proteomes" id="UP000324632"/>
    </source>
</evidence>
<feature type="compositionally biased region" description="Polar residues" evidence="1">
    <location>
        <begin position="246"/>
        <end position="257"/>
    </location>
</feature>
<protein>
    <submittedName>
        <fullName evidence="2">Uncharacterized protein</fullName>
    </submittedName>
</protein>
<sequence length="341" mass="37674">MTSMENIEVYIPKEACVKNIPFRSLSSSIIRKISVHLCHNRSETPEKQIVTSISPVELREKQVADSREVRSCMTKITPGQFWLPVVSSSVKSYKVLKSILPAHRPPIQLSVPEHEEASIPVGKASALKKNSFIIVNNQIFLSVKRPRGKRVSFQSLTSASAFPVSQSQQHQEDAPPICQTQEKSGPQQSMTQDQTVIRDEQSLTLLQKVSEVTPEQHDTSKEDVEITSDSANSPPKPPEDLEHSQKASSLQMSNSEPNILHHSQSPTQTPSEESEEPETAGGEGETIGHLETAGFLPMVGSCLAFDFQLLAKEEKIGHLRARLKKKEAALSILKSKTSDQV</sequence>
<proteinExistence type="predicted"/>
<feature type="compositionally biased region" description="Basic and acidic residues" evidence="1">
    <location>
        <begin position="214"/>
        <end position="224"/>
    </location>
</feature>
<feature type="compositionally biased region" description="Polar residues" evidence="1">
    <location>
        <begin position="178"/>
        <end position="194"/>
    </location>
</feature>
<evidence type="ECO:0000256" key="1">
    <source>
        <dbReference type="SAM" id="MobiDB-lite"/>
    </source>
</evidence>
<reference evidence="2 3" key="1">
    <citation type="journal article" date="2019" name="Mol. Ecol. Resour.">
        <title>Chromosome-level genome assembly of Triplophysa tibetana, a fish adapted to the harsh high-altitude environment of the Tibetan Plateau.</title>
        <authorList>
            <person name="Yang X."/>
            <person name="Liu H."/>
            <person name="Ma Z."/>
            <person name="Zou Y."/>
            <person name="Zou M."/>
            <person name="Mao Y."/>
            <person name="Li X."/>
            <person name="Wang H."/>
            <person name="Chen T."/>
            <person name="Wang W."/>
            <person name="Yang R."/>
        </authorList>
    </citation>
    <scope>NUCLEOTIDE SEQUENCE [LARGE SCALE GENOMIC DNA]</scope>
    <source>
        <strain evidence="2">TTIB1903HZAU</strain>
        <tissue evidence="2">Muscle</tissue>
    </source>
</reference>
<name>A0A5A9NVF5_9TELE</name>
<dbReference type="EMBL" id="SOYY01000012">
    <property type="protein sequence ID" value="KAA0714194.1"/>
    <property type="molecule type" value="Genomic_DNA"/>
</dbReference>
<feature type="region of interest" description="Disordered" evidence="1">
    <location>
        <begin position="161"/>
        <end position="194"/>
    </location>
</feature>
<evidence type="ECO:0000313" key="2">
    <source>
        <dbReference type="EMBL" id="KAA0714194.1"/>
    </source>
</evidence>
<organism evidence="2 3">
    <name type="scientific">Triplophysa tibetana</name>
    <dbReference type="NCBI Taxonomy" id="1572043"/>
    <lineage>
        <taxon>Eukaryota</taxon>
        <taxon>Metazoa</taxon>
        <taxon>Chordata</taxon>
        <taxon>Craniata</taxon>
        <taxon>Vertebrata</taxon>
        <taxon>Euteleostomi</taxon>
        <taxon>Actinopterygii</taxon>
        <taxon>Neopterygii</taxon>
        <taxon>Teleostei</taxon>
        <taxon>Ostariophysi</taxon>
        <taxon>Cypriniformes</taxon>
        <taxon>Nemacheilidae</taxon>
        <taxon>Triplophysa</taxon>
    </lineage>
</organism>
<comment type="caution">
    <text evidence="2">The sequence shown here is derived from an EMBL/GenBank/DDBJ whole genome shotgun (WGS) entry which is preliminary data.</text>
</comment>
<keyword evidence="3" id="KW-1185">Reference proteome</keyword>
<gene>
    <name evidence="2" type="ORF">E1301_Tti007342</name>
</gene>
<feature type="region of interest" description="Disordered" evidence="1">
    <location>
        <begin position="209"/>
        <end position="288"/>
    </location>
</feature>